<organism evidence="1 2">
    <name type="scientific">Winogradskyella marincola</name>
    <dbReference type="NCBI Taxonomy" id="3037795"/>
    <lineage>
        <taxon>Bacteria</taxon>
        <taxon>Pseudomonadati</taxon>
        <taxon>Bacteroidota</taxon>
        <taxon>Flavobacteriia</taxon>
        <taxon>Flavobacteriales</taxon>
        <taxon>Flavobacteriaceae</taxon>
        <taxon>Winogradskyella</taxon>
    </lineage>
</organism>
<comment type="caution">
    <text evidence="1">The sequence shown here is derived from an EMBL/GenBank/DDBJ whole genome shotgun (WGS) entry which is preliminary data.</text>
</comment>
<name>A0ABT6G5R2_9FLAO</name>
<dbReference type="Proteomes" id="UP001529085">
    <property type="component" value="Unassembled WGS sequence"/>
</dbReference>
<reference evidence="1 2" key="1">
    <citation type="submission" date="2023-03" db="EMBL/GenBank/DDBJ databases">
        <title>Strain YYF002 represents a novel species in the genus Winogradskyella isolated from seawater.</title>
        <authorList>
            <person name="Fu Z.-Y."/>
        </authorList>
    </citation>
    <scope>NUCLEOTIDE SEQUENCE [LARGE SCALE GENOMIC DNA]</scope>
    <source>
        <strain evidence="1 2">YYF002</strain>
    </source>
</reference>
<proteinExistence type="predicted"/>
<gene>
    <name evidence="1" type="ORF">P7122_15725</name>
</gene>
<accession>A0ABT6G5R2</accession>
<evidence type="ECO:0000313" key="1">
    <source>
        <dbReference type="EMBL" id="MDG4717333.1"/>
    </source>
</evidence>
<evidence type="ECO:0000313" key="2">
    <source>
        <dbReference type="Proteomes" id="UP001529085"/>
    </source>
</evidence>
<protein>
    <submittedName>
        <fullName evidence="1">Uncharacterized protein</fullName>
    </submittedName>
</protein>
<dbReference type="EMBL" id="JARSBN010000017">
    <property type="protein sequence ID" value="MDG4717333.1"/>
    <property type="molecule type" value="Genomic_DNA"/>
</dbReference>
<keyword evidence="2" id="KW-1185">Reference proteome</keyword>
<sequence>MGNQLNYLQEVNDIILNPKKKELIDILVNFIKTDFELLINESARDRYELEVVTFEFDKPFSFSYVAYPGSNLIPNEYTTINSDFELETHWDELEKIFKDKGFIQGPDGDEWFNTETFDLISEWELCRYMECNWFSDCWKEAKRIASRPNYIYSKLRCFFVEHDVFGGIDADNGRFKTEKEIKATLIKEGLYIEPIYESQFKVHKNDRKELWGTVLESFENFTLAFEYLDNILKKSNDEFAHEDYLIRKWRKIDNNGQEKWILDSSFEKKFLGSRTAKGLLYTRKEYEELNKLK</sequence>
<dbReference type="RefSeq" id="WP_278006753.1">
    <property type="nucleotide sequence ID" value="NZ_JARSBN010000017.1"/>
</dbReference>